<dbReference type="EC" id="5.3.4.1" evidence="4"/>
<keyword evidence="5 11" id="KW-0732">Signal</keyword>
<keyword evidence="13" id="KW-1185">Reference proteome</keyword>
<dbReference type="WBParaSite" id="MBELARI_LOCUS16743">
    <property type="protein sequence ID" value="MBELARI_LOCUS16743"/>
    <property type="gene ID" value="MBELARI_LOCUS16743"/>
</dbReference>
<evidence type="ECO:0000313" key="13">
    <source>
        <dbReference type="Proteomes" id="UP000887575"/>
    </source>
</evidence>
<feature type="chain" id="PRO_5042025630" description="protein disulfide-isomerase" evidence="11">
    <location>
        <begin position="18"/>
        <end position="403"/>
    </location>
</feature>
<evidence type="ECO:0000256" key="7">
    <source>
        <dbReference type="ARBA" id="ARBA00022824"/>
    </source>
</evidence>
<evidence type="ECO:0000256" key="8">
    <source>
        <dbReference type="ARBA" id="ARBA00023157"/>
    </source>
</evidence>
<protein>
    <recommendedName>
        <fullName evidence="4">protein disulfide-isomerase</fullName>
        <ecNumber evidence="4">5.3.4.1</ecNumber>
    </recommendedName>
</protein>
<dbReference type="CDD" id="cd02981">
    <property type="entry name" value="PDI_b_family"/>
    <property type="match status" value="1"/>
</dbReference>
<dbReference type="PANTHER" id="PTHR18929">
    <property type="entry name" value="PROTEIN DISULFIDE ISOMERASE"/>
    <property type="match status" value="1"/>
</dbReference>
<accession>A0AAF3J537</accession>
<evidence type="ECO:0000256" key="10">
    <source>
        <dbReference type="ARBA" id="ARBA00023284"/>
    </source>
</evidence>
<comment type="catalytic activity">
    <reaction evidence="1">
        <text>Catalyzes the rearrangement of -S-S- bonds in proteins.</text>
        <dbReference type="EC" id="5.3.4.1"/>
    </reaction>
</comment>
<dbReference type="InterPro" id="IPR017937">
    <property type="entry name" value="Thioredoxin_CS"/>
</dbReference>
<dbReference type="GO" id="GO:0006457">
    <property type="term" value="P:protein folding"/>
    <property type="evidence" value="ECO:0007669"/>
    <property type="project" value="TreeGrafter"/>
</dbReference>
<evidence type="ECO:0000256" key="11">
    <source>
        <dbReference type="SAM" id="SignalP"/>
    </source>
</evidence>
<dbReference type="PROSITE" id="PS00194">
    <property type="entry name" value="THIOREDOXIN_1"/>
    <property type="match status" value="2"/>
</dbReference>
<dbReference type="Pfam" id="PF13848">
    <property type="entry name" value="Thioredoxin_6"/>
    <property type="match status" value="1"/>
</dbReference>
<keyword evidence="10" id="KW-0676">Redox-active center</keyword>
<dbReference type="GO" id="GO:0034976">
    <property type="term" value="P:response to endoplasmic reticulum stress"/>
    <property type="evidence" value="ECO:0007669"/>
    <property type="project" value="TreeGrafter"/>
</dbReference>
<dbReference type="GO" id="GO:0003756">
    <property type="term" value="F:protein disulfide isomerase activity"/>
    <property type="evidence" value="ECO:0007669"/>
    <property type="project" value="UniProtKB-EC"/>
</dbReference>
<dbReference type="FunFam" id="3.40.30.10:FF:000030">
    <property type="entry name" value="Protein disulfide-isomerase"/>
    <property type="match status" value="1"/>
</dbReference>
<reference evidence="14" key="1">
    <citation type="submission" date="2024-02" db="UniProtKB">
        <authorList>
            <consortium name="WormBaseParasite"/>
        </authorList>
    </citation>
    <scope>IDENTIFICATION</scope>
</reference>
<keyword evidence="6" id="KW-0677">Repeat</keyword>
<dbReference type="Pfam" id="PF00085">
    <property type="entry name" value="Thioredoxin"/>
    <property type="match status" value="2"/>
</dbReference>
<dbReference type="InterPro" id="IPR036249">
    <property type="entry name" value="Thioredoxin-like_sf"/>
</dbReference>
<evidence type="ECO:0000256" key="5">
    <source>
        <dbReference type="ARBA" id="ARBA00022729"/>
    </source>
</evidence>
<evidence type="ECO:0000256" key="9">
    <source>
        <dbReference type="ARBA" id="ARBA00023235"/>
    </source>
</evidence>
<organism evidence="13 14">
    <name type="scientific">Mesorhabditis belari</name>
    <dbReference type="NCBI Taxonomy" id="2138241"/>
    <lineage>
        <taxon>Eukaryota</taxon>
        <taxon>Metazoa</taxon>
        <taxon>Ecdysozoa</taxon>
        <taxon>Nematoda</taxon>
        <taxon>Chromadorea</taxon>
        <taxon>Rhabditida</taxon>
        <taxon>Rhabditina</taxon>
        <taxon>Rhabditomorpha</taxon>
        <taxon>Rhabditoidea</taxon>
        <taxon>Rhabditidae</taxon>
        <taxon>Mesorhabditinae</taxon>
        <taxon>Mesorhabditis</taxon>
    </lineage>
</organism>
<dbReference type="GO" id="GO:0005788">
    <property type="term" value="C:endoplasmic reticulum lumen"/>
    <property type="evidence" value="ECO:0007669"/>
    <property type="project" value="UniProtKB-SubCell"/>
</dbReference>
<dbReference type="InterPro" id="IPR013766">
    <property type="entry name" value="Thioredoxin_domain"/>
</dbReference>
<dbReference type="FunFam" id="3.40.30.10:FF:000027">
    <property type="entry name" value="protein disulfide-isomerase A2"/>
    <property type="match status" value="1"/>
</dbReference>
<dbReference type="SUPFAM" id="SSF52833">
    <property type="entry name" value="Thioredoxin-like"/>
    <property type="match status" value="3"/>
</dbReference>
<comment type="subcellular location">
    <subcellularLocation>
        <location evidence="2">Endoplasmic reticulum lumen</location>
    </subcellularLocation>
</comment>
<dbReference type="CDD" id="cd02995">
    <property type="entry name" value="PDI_a_PDI_a'_C"/>
    <property type="match status" value="1"/>
</dbReference>
<sequence length="403" mass="45724">MLKTIFLSLLLTIGVFGVEIEEEENVIVLTKENFDDIVGETEFILVEFYAPWCGHCKALEPEFAKAATRLKKDGSAIRLGKLDATVHEDIGADADELKEFSKSADVTIIGYFENADSDKAKSFLDVAAEIEDVKFGVLSDESLKKELELEGEGIFLLKKNDNDKTFFDEELKADTLKAWIQANRLPLVAEYTQKARSSLFGGEIKSHNLLFISKKSSKFEEIFEQFKTAAKEFKGKVLFVYVDTDVKENAKVMEFFGIVNDDLPTIRIISLKEDMIKFKPDFEELSTENIAEFTKSYLDGSLKPHLMSEEIPEDWDKAPVKVLVGKNFKQVVENKKKHYFVEFYAPWCGHCEQLAPIWDKLGEKYANHKKIVIAKMDSTANEVEDVKIQGFPTIKFFPAVAAD</sequence>
<dbReference type="Gene3D" id="3.40.30.10">
    <property type="entry name" value="Glutaredoxin"/>
    <property type="match status" value="4"/>
</dbReference>
<feature type="signal peptide" evidence="11">
    <location>
        <begin position="1"/>
        <end position="17"/>
    </location>
</feature>
<evidence type="ECO:0000259" key="12">
    <source>
        <dbReference type="PROSITE" id="PS51352"/>
    </source>
</evidence>
<evidence type="ECO:0000256" key="1">
    <source>
        <dbReference type="ARBA" id="ARBA00001182"/>
    </source>
</evidence>
<dbReference type="AlphaFoldDB" id="A0AAF3J537"/>
<evidence type="ECO:0000256" key="4">
    <source>
        <dbReference type="ARBA" id="ARBA00012723"/>
    </source>
</evidence>
<evidence type="ECO:0000256" key="2">
    <source>
        <dbReference type="ARBA" id="ARBA00004319"/>
    </source>
</evidence>
<proteinExistence type="inferred from homology"/>
<keyword evidence="9" id="KW-0413">Isomerase</keyword>
<evidence type="ECO:0000256" key="6">
    <source>
        <dbReference type="ARBA" id="ARBA00022737"/>
    </source>
</evidence>
<dbReference type="FunFam" id="3.40.30.10:FF:000042">
    <property type="entry name" value="protein disulfide-isomerase A2"/>
    <property type="match status" value="1"/>
</dbReference>
<evidence type="ECO:0000256" key="3">
    <source>
        <dbReference type="ARBA" id="ARBA00006347"/>
    </source>
</evidence>
<keyword evidence="8" id="KW-1015">Disulfide bond</keyword>
<comment type="similarity">
    <text evidence="3">Belongs to the protein disulfide isomerase family.</text>
</comment>
<dbReference type="CDD" id="cd02982">
    <property type="entry name" value="PDI_b'_family"/>
    <property type="match status" value="1"/>
</dbReference>
<feature type="domain" description="Thioredoxin" evidence="12">
    <location>
        <begin position="284"/>
        <end position="403"/>
    </location>
</feature>
<keyword evidence="7" id="KW-0256">Endoplasmic reticulum</keyword>
<dbReference type="PRINTS" id="PR00421">
    <property type="entry name" value="THIOREDOXIN"/>
</dbReference>
<dbReference type="PANTHER" id="PTHR18929:SF240">
    <property type="entry name" value="PROTEIN DISULFIDE-ISOMERASE"/>
    <property type="match status" value="1"/>
</dbReference>
<name>A0AAF3J537_9BILA</name>
<dbReference type="PROSITE" id="PS51352">
    <property type="entry name" value="THIOREDOXIN_2"/>
    <property type="match status" value="2"/>
</dbReference>
<feature type="domain" description="Thioredoxin" evidence="12">
    <location>
        <begin position="7"/>
        <end position="185"/>
    </location>
</feature>
<evidence type="ECO:0000313" key="14">
    <source>
        <dbReference type="WBParaSite" id="MBELARI_LOCUS16743"/>
    </source>
</evidence>
<dbReference type="Proteomes" id="UP000887575">
    <property type="component" value="Unassembled WGS sequence"/>
</dbReference>
<dbReference type="CDD" id="cd02961">
    <property type="entry name" value="PDI_a_family"/>
    <property type="match status" value="1"/>
</dbReference>